<feature type="signal peptide" evidence="1">
    <location>
        <begin position="1"/>
        <end position="20"/>
    </location>
</feature>
<sequence>MQTNAIFAGVIITAIVFLQGTPAPPALIGIATVAGTKVAGIIKGGLKAGGKGRRADVAFLHARRMVMEIEAEISKRKEEDESGSAPAGTSQYAWDACFDQVQVSNTPINVDGPIKENHMRVSGLPPACMNMATALGSLEGQRAVPVPCGSDCIEYGDMSPGYYEAVGSFVNDRLIGNKTFVEKRDFRHA</sequence>
<feature type="chain" id="PRO_5029506127" evidence="1">
    <location>
        <begin position="21"/>
        <end position="189"/>
    </location>
</feature>
<name>A0A7J6JBI7_COLFN</name>
<proteinExistence type="predicted"/>
<dbReference type="EMBL" id="ANPB02000003">
    <property type="protein sequence ID" value="KAF4487388.1"/>
    <property type="molecule type" value="Genomic_DNA"/>
</dbReference>
<keyword evidence="3" id="KW-1185">Reference proteome</keyword>
<protein>
    <submittedName>
        <fullName evidence="2">Uncharacterized protein</fullName>
    </submittedName>
</protein>
<evidence type="ECO:0000313" key="2">
    <source>
        <dbReference type="EMBL" id="KAF4487388.1"/>
    </source>
</evidence>
<dbReference type="GeneID" id="43613233"/>
<reference evidence="2 3" key="2">
    <citation type="submission" date="2020-04" db="EMBL/GenBank/DDBJ databases">
        <title>Genome sequencing and assembly of multiple isolates from the Colletotrichum gloeosporioides species complex.</title>
        <authorList>
            <person name="Gan P."/>
            <person name="Shirasu K."/>
        </authorList>
    </citation>
    <scope>NUCLEOTIDE SEQUENCE [LARGE SCALE GENOMIC DNA]</scope>
    <source>
        <strain evidence="2 3">Nara gc5</strain>
    </source>
</reference>
<dbReference type="InParanoid" id="A0A7J6JBI7"/>
<gene>
    <name evidence="2" type="ORF">CGGC5_v004858</name>
</gene>
<evidence type="ECO:0000256" key="1">
    <source>
        <dbReference type="SAM" id="SignalP"/>
    </source>
</evidence>
<evidence type="ECO:0000313" key="3">
    <source>
        <dbReference type="Proteomes" id="UP000011096"/>
    </source>
</evidence>
<reference evidence="2 3" key="1">
    <citation type="submission" date="2012-08" db="EMBL/GenBank/DDBJ databases">
        <authorList>
            <person name="Gan P.H.P."/>
            <person name="Ikeda K."/>
            <person name="Irieda H."/>
            <person name="Narusaka M."/>
            <person name="O'Connell R.J."/>
            <person name="Narusaka Y."/>
            <person name="Takano Y."/>
            <person name="Kubo Y."/>
            <person name="Shirasu K."/>
        </authorList>
    </citation>
    <scope>NUCLEOTIDE SEQUENCE [LARGE SCALE GENOMIC DNA]</scope>
    <source>
        <strain evidence="2 3">Nara gc5</strain>
    </source>
</reference>
<dbReference type="RefSeq" id="XP_031893002.1">
    <property type="nucleotide sequence ID" value="XM_032029150.1"/>
</dbReference>
<keyword evidence="1" id="KW-0732">Signal</keyword>
<organism evidence="2 3">
    <name type="scientific">Colletotrichum fructicola (strain Nara gc5)</name>
    <name type="common">Anthracnose fungus</name>
    <name type="synonym">Colletotrichum gloeosporioides (strain Nara gc5)</name>
    <dbReference type="NCBI Taxonomy" id="1213859"/>
    <lineage>
        <taxon>Eukaryota</taxon>
        <taxon>Fungi</taxon>
        <taxon>Dikarya</taxon>
        <taxon>Ascomycota</taxon>
        <taxon>Pezizomycotina</taxon>
        <taxon>Sordariomycetes</taxon>
        <taxon>Hypocreomycetidae</taxon>
        <taxon>Glomerellales</taxon>
        <taxon>Glomerellaceae</taxon>
        <taxon>Colletotrichum</taxon>
        <taxon>Colletotrichum gloeosporioides species complex</taxon>
    </lineage>
</organism>
<comment type="caution">
    <text evidence="2">The sequence shown here is derived from an EMBL/GenBank/DDBJ whole genome shotgun (WGS) entry which is preliminary data.</text>
</comment>
<dbReference type="OrthoDB" id="4161406at2759"/>
<accession>A0A7J6JBI7</accession>
<dbReference type="AlphaFoldDB" id="A0A7J6JBI7"/>
<dbReference type="Proteomes" id="UP000011096">
    <property type="component" value="Unassembled WGS sequence"/>
</dbReference>